<protein>
    <submittedName>
        <fullName evidence="1">Uncharacterized protein</fullName>
    </submittedName>
</protein>
<reference evidence="2" key="1">
    <citation type="journal article" date="2022" name="Mol. Ecol. Resour.">
        <title>The genomes of chicory, endive, great burdock and yacon provide insights into Asteraceae palaeo-polyploidization history and plant inulin production.</title>
        <authorList>
            <person name="Fan W."/>
            <person name="Wang S."/>
            <person name="Wang H."/>
            <person name="Wang A."/>
            <person name="Jiang F."/>
            <person name="Liu H."/>
            <person name="Zhao H."/>
            <person name="Xu D."/>
            <person name="Zhang Y."/>
        </authorList>
    </citation>
    <scope>NUCLEOTIDE SEQUENCE [LARGE SCALE GENOMIC DNA]</scope>
    <source>
        <strain evidence="2">cv. Punajuju</strain>
    </source>
</reference>
<sequence length="102" mass="11507">MLKDSCLRSKWRRPEITATAGEEESPEKKVAAGAGCEYDRGSRKDLLGAFKACIHIWLFWQKDLQIEGRIILPPEQMEAAGDNGDCRRRRVAGEEGRCGSWL</sequence>
<dbReference type="EMBL" id="CM042016">
    <property type="protein sequence ID" value="KAI3700261.1"/>
    <property type="molecule type" value="Genomic_DNA"/>
</dbReference>
<reference evidence="1 2" key="2">
    <citation type="journal article" date="2022" name="Mol. Ecol. Resour.">
        <title>The genomes of chicory, endive, great burdock and yacon provide insights into Asteraceae paleo-polyploidization history and plant inulin production.</title>
        <authorList>
            <person name="Fan W."/>
            <person name="Wang S."/>
            <person name="Wang H."/>
            <person name="Wang A."/>
            <person name="Jiang F."/>
            <person name="Liu H."/>
            <person name="Zhao H."/>
            <person name="Xu D."/>
            <person name="Zhang Y."/>
        </authorList>
    </citation>
    <scope>NUCLEOTIDE SEQUENCE [LARGE SCALE GENOMIC DNA]</scope>
    <source>
        <strain evidence="2">cv. Punajuju</strain>
        <tissue evidence="1">Leaves</tissue>
    </source>
</reference>
<organism evidence="1 2">
    <name type="scientific">Cichorium intybus</name>
    <name type="common">Chicory</name>
    <dbReference type="NCBI Taxonomy" id="13427"/>
    <lineage>
        <taxon>Eukaryota</taxon>
        <taxon>Viridiplantae</taxon>
        <taxon>Streptophyta</taxon>
        <taxon>Embryophyta</taxon>
        <taxon>Tracheophyta</taxon>
        <taxon>Spermatophyta</taxon>
        <taxon>Magnoliopsida</taxon>
        <taxon>eudicotyledons</taxon>
        <taxon>Gunneridae</taxon>
        <taxon>Pentapetalae</taxon>
        <taxon>asterids</taxon>
        <taxon>campanulids</taxon>
        <taxon>Asterales</taxon>
        <taxon>Asteraceae</taxon>
        <taxon>Cichorioideae</taxon>
        <taxon>Cichorieae</taxon>
        <taxon>Cichoriinae</taxon>
        <taxon>Cichorium</taxon>
    </lineage>
</organism>
<evidence type="ECO:0000313" key="2">
    <source>
        <dbReference type="Proteomes" id="UP001055811"/>
    </source>
</evidence>
<gene>
    <name evidence="1" type="ORF">L2E82_44883</name>
</gene>
<accession>A0ACB8ZS01</accession>
<comment type="caution">
    <text evidence="1">The sequence shown here is derived from an EMBL/GenBank/DDBJ whole genome shotgun (WGS) entry which is preliminary data.</text>
</comment>
<name>A0ACB8ZS01_CICIN</name>
<keyword evidence="2" id="KW-1185">Reference proteome</keyword>
<dbReference type="Proteomes" id="UP001055811">
    <property type="component" value="Linkage Group LG08"/>
</dbReference>
<proteinExistence type="predicted"/>
<evidence type="ECO:0000313" key="1">
    <source>
        <dbReference type="EMBL" id="KAI3700261.1"/>
    </source>
</evidence>